<dbReference type="AlphaFoldDB" id="A0A6A6ZHW7"/>
<dbReference type="EMBL" id="MU006242">
    <property type="protein sequence ID" value="KAF2819904.1"/>
    <property type="molecule type" value="Genomic_DNA"/>
</dbReference>
<gene>
    <name evidence="2" type="ORF">CC86DRAFT_471573</name>
</gene>
<evidence type="ECO:0000313" key="2">
    <source>
        <dbReference type="EMBL" id="KAF2819904.1"/>
    </source>
</evidence>
<keyword evidence="1" id="KW-0732">Signal</keyword>
<evidence type="ECO:0000313" key="3">
    <source>
        <dbReference type="Proteomes" id="UP000799424"/>
    </source>
</evidence>
<feature type="chain" id="PRO_5025352030" description="Lysozyme-like protein" evidence="1">
    <location>
        <begin position="19"/>
        <end position="304"/>
    </location>
</feature>
<evidence type="ECO:0000256" key="1">
    <source>
        <dbReference type="SAM" id="SignalP"/>
    </source>
</evidence>
<organism evidence="2 3">
    <name type="scientific">Ophiobolus disseminans</name>
    <dbReference type="NCBI Taxonomy" id="1469910"/>
    <lineage>
        <taxon>Eukaryota</taxon>
        <taxon>Fungi</taxon>
        <taxon>Dikarya</taxon>
        <taxon>Ascomycota</taxon>
        <taxon>Pezizomycotina</taxon>
        <taxon>Dothideomycetes</taxon>
        <taxon>Pleosporomycetidae</taxon>
        <taxon>Pleosporales</taxon>
        <taxon>Pleosporineae</taxon>
        <taxon>Phaeosphaeriaceae</taxon>
        <taxon>Ophiobolus</taxon>
    </lineage>
</organism>
<dbReference type="Proteomes" id="UP000799424">
    <property type="component" value="Unassembled WGS sequence"/>
</dbReference>
<proteinExistence type="predicted"/>
<sequence>MRVQILSALLCFFTIVWAGGYQGCLERVLMYQAYLIDEINPPNERIMGFQCKGSDWDQKNKRCTRTGGFTEVTTGTGPRGRMTYDEFLKSLGKVKRGQTYGVFTSDGSLDIKATALSTYNAYTSVQPGQDPNSATVKNFGANTIMKDTGEWNDAIKKSSQVVERAYRNKGLLTDDQKKLFPDKLFTAFDETSKLTLEARIGDHGEHLIQEARNSLNPQGITVETKRIDGNPGAGGGATWDTVDWTKTITAAEASGMADARTKVQTAAKGIYANHADGTRNVAREHLNVIKSFQRAQDSRVACRP</sequence>
<feature type="signal peptide" evidence="1">
    <location>
        <begin position="1"/>
        <end position="18"/>
    </location>
</feature>
<keyword evidence="3" id="KW-1185">Reference proteome</keyword>
<accession>A0A6A6ZHW7</accession>
<protein>
    <recommendedName>
        <fullName evidence="4">Lysozyme-like protein</fullName>
    </recommendedName>
</protein>
<name>A0A6A6ZHW7_9PLEO</name>
<dbReference type="OrthoDB" id="3467882at2759"/>
<reference evidence="2" key="1">
    <citation type="journal article" date="2020" name="Stud. Mycol.">
        <title>101 Dothideomycetes genomes: a test case for predicting lifestyles and emergence of pathogens.</title>
        <authorList>
            <person name="Haridas S."/>
            <person name="Albert R."/>
            <person name="Binder M."/>
            <person name="Bloem J."/>
            <person name="Labutti K."/>
            <person name="Salamov A."/>
            <person name="Andreopoulos B."/>
            <person name="Baker S."/>
            <person name="Barry K."/>
            <person name="Bills G."/>
            <person name="Bluhm B."/>
            <person name="Cannon C."/>
            <person name="Castanera R."/>
            <person name="Culley D."/>
            <person name="Daum C."/>
            <person name="Ezra D."/>
            <person name="Gonzalez J."/>
            <person name="Henrissat B."/>
            <person name="Kuo A."/>
            <person name="Liang C."/>
            <person name="Lipzen A."/>
            <person name="Lutzoni F."/>
            <person name="Magnuson J."/>
            <person name="Mondo S."/>
            <person name="Nolan M."/>
            <person name="Ohm R."/>
            <person name="Pangilinan J."/>
            <person name="Park H.-J."/>
            <person name="Ramirez L."/>
            <person name="Alfaro M."/>
            <person name="Sun H."/>
            <person name="Tritt A."/>
            <person name="Yoshinaga Y."/>
            <person name="Zwiers L.-H."/>
            <person name="Turgeon B."/>
            <person name="Goodwin S."/>
            <person name="Spatafora J."/>
            <person name="Crous P."/>
            <person name="Grigoriev I."/>
        </authorList>
    </citation>
    <scope>NUCLEOTIDE SEQUENCE</scope>
    <source>
        <strain evidence="2">CBS 113818</strain>
    </source>
</reference>
<evidence type="ECO:0008006" key="4">
    <source>
        <dbReference type="Google" id="ProtNLM"/>
    </source>
</evidence>